<sequence length="144" mass="16981">MAHQFTRVEKAAPIFQRVSGLIKAGQLRWEDRPLWFDVYVLCPPIHKPTWNLEMPKKDDPVRQLFYPEDTIRARFYKTYGSPGVINLHVGSKSKTVSELFTETYQRLKTEKPEATEDELFEDTTNVLVEDGIRLRKRRTQQKQD</sequence>
<dbReference type="OrthoDB" id="10012356at2759"/>
<dbReference type="CDD" id="cd23701">
    <property type="entry name" value="At1g26750"/>
    <property type="match status" value="1"/>
</dbReference>
<dbReference type="InterPro" id="IPR023611">
    <property type="entry name" value="mS23_dom_met"/>
</dbReference>
<keyword evidence="4" id="KW-0496">Mitochondrion</keyword>
<comment type="similarity">
    <text evidence="2">Belongs to the mitochondrion-specific ribosomal protein mS23 family.</text>
</comment>
<evidence type="ECO:0000259" key="7">
    <source>
        <dbReference type="Pfam" id="PF10484"/>
    </source>
</evidence>
<evidence type="ECO:0000256" key="1">
    <source>
        <dbReference type="ARBA" id="ARBA00004173"/>
    </source>
</evidence>
<accession>A0A811L535</accession>
<dbReference type="InterPro" id="IPR019520">
    <property type="entry name" value="Ribosomal_mS23_met"/>
</dbReference>
<dbReference type="GO" id="GO:0003735">
    <property type="term" value="F:structural constituent of ribosome"/>
    <property type="evidence" value="ECO:0007669"/>
    <property type="project" value="InterPro"/>
</dbReference>
<evidence type="ECO:0000256" key="6">
    <source>
        <dbReference type="ARBA" id="ARBA00035137"/>
    </source>
</evidence>
<organism evidence="8 9">
    <name type="scientific">Bursaphelenchus okinawaensis</name>
    <dbReference type="NCBI Taxonomy" id="465554"/>
    <lineage>
        <taxon>Eukaryota</taxon>
        <taxon>Metazoa</taxon>
        <taxon>Ecdysozoa</taxon>
        <taxon>Nematoda</taxon>
        <taxon>Chromadorea</taxon>
        <taxon>Rhabditida</taxon>
        <taxon>Tylenchina</taxon>
        <taxon>Tylenchomorpha</taxon>
        <taxon>Aphelenchoidea</taxon>
        <taxon>Aphelenchoididae</taxon>
        <taxon>Bursaphelenchus</taxon>
    </lineage>
</organism>
<evidence type="ECO:0000256" key="2">
    <source>
        <dbReference type="ARBA" id="ARBA00009864"/>
    </source>
</evidence>
<dbReference type="GO" id="GO:0005739">
    <property type="term" value="C:mitochondrion"/>
    <property type="evidence" value="ECO:0007669"/>
    <property type="project" value="InterPro"/>
</dbReference>
<dbReference type="GO" id="GO:0006412">
    <property type="term" value="P:translation"/>
    <property type="evidence" value="ECO:0007669"/>
    <property type="project" value="InterPro"/>
</dbReference>
<proteinExistence type="inferred from homology"/>
<evidence type="ECO:0000256" key="3">
    <source>
        <dbReference type="ARBA" id="ARBA00022980"/>
    </source>
</evidence>
<dbReference type="Proteomes" id="UP000614601">
    <property type="component" value="Unassembled WGS sequence"/>
</dbReference>
<evidence type="ECO:0000256" key="4">
    <source>
        <dbReference type="ARBA" id="ARBA00023128"/>
    </source>
</evidence>
<evidence type="ECO:0000313" key="8">
    <source>
        <dbReference type="EMBL" id="CAD5224286.1"/>
    </source>
</evidence>
<keyword evidence="3" id="KW-0689">Ribosomal protein</keyword>
<gene>
    <name evidence="8" type="ORF">BOKJ2_LOCUS11003</name>
</gene>
<dbReference type="EMBL" id="CAJFCW020000005">
    <property type="protein sequence ID" value="CAG9119786.1"/>
    <property type="molecule type" value="Genomic_DNA"/>
</dbReference>
<dbReference type="Pfam" id="PF10484">
    <property type="entry name" value="MRP-S23"/>
    <property type="match status" value="1"/>
</dbReference>
<dbReference type="Proteomes" id="UP000783686">
    <property type="component" value="Unassembled WGS sequence"/>
</dbReference>
<dbReference type="InterPro" id="IPR059242">
    <property type="entry name" value="mS23_dom"/>
</dbReference>
<reference evidence="8" key="1">
    <citation type="submission" date="2020-09" db="EMBL/GenBank/DDBJ databases">
        <authorList>
            <person name="Kikuchi T."/>
        </authorList>
    </citation>
    <scope>NUCLEOTIDE SEQUENCE</scope>
    <source>
        <strain evidence="8">SH1</strain>
    </source>
</reference>
<evidence type="ECO:0000256" key="5">
    <source>
        <dbReference type="ARBA" id="ARBA00023274"/>
    </source>
</evidence>
<dbReference type="PANTHER" id="PTHR15925:SF2">
    <property type="entry name" value="SMALL RIBOSOMAL SUBUNIT PROTEIN MS23"/>
    <property type="match status" value="1"/>
</dbReference>
<comment type="subcellular location">
    <subcellularLocation>
        <location evidence="1">Mitochondrion</location>
    </subcellularLocation>
</comment>
<evidence type="ECO:0000313" key="9">
    <source>
        <dbReference type="Proteomes" id="UP000614601"/>
    </source>
</evidence>
<name>A0A811L535_9BILA</name>
<comment type="caution">
    <text evidence="8">The sequence shown here is derived from an EMBL/GenBank/DDBJ whole genome shotgun (WGS) entry which is preliminary data.</text>
</comment>
<feature type="domain" description="Small ribosomal subunit protein mS23 conserved" evidence="7">
    <location>
        <begin position="6"/>
        <end position="130"/>
    </location>
</feature>
<protein>
    <recommendedName>
        <fullName evidence="6">Small ribosomal subunit protein mS23</fullName>
    </recommendedName>
</protein>
<keyword evidence="5" id="KW-0687">Ribonucleoprotein</keyword>
<dbReference type="PANTHER" id="PTHR15925">
    <property type="entry name" value="MITOCHONDRIAL RIBOSOMAL PROTEIN S23"/>
    <property type="match status" value="1"/>
</dbReference>
<dbReference type="EMBL" id="CAJFDH010000005">
    <property type="protein sequence ID" value="CAD5224286.1"/>
    <property type="molecule type" value="Genomic_DNA"/>
</dbReference>
<keyword evidence="9" id="KW-1185">Reference proteome</keyword>
<dbReference type="GO" id="GO:0005840">
    <property type="term" value="C:ribosome"/>
    <property type="evidence" value="ECO:0007669"/>
    <property type="project" value="InterPro"/>
</dbReference>
<dbReference type="AlphaFoldDB" id="A0A811L535"/>